<keyword evidence="3" id="KW-1185">Reference proteome</keyword>
<dbReference type="RefSeq" id="WP_091444311.1">
    <property type="nucleotide sequence ID" value="NZ_FMTP01000010.1"/>
</dbReference>
<organism evidence="2 3">
    <name type="scientific">Ancylobacter rudongensis</name>
    <dbReference type="NCBI Taxonomy" id="177413"/>
    <lineage>
        <taxon>Bacteria</taxon>
        <taxon>Pseudomonadati</taxon>
        <taxon>Pseudomonadota</taxon>
        <taxon>Alphaproteobacteria</taxon>
        <taxon>Hyphomicrobiales</taxon>
        <taxon>Xanthobacteraceae</taxon>
        <taxon>Ancylobacter</taxon>
    </lineage>
</organism>
<feature type="region of interest" description="Disordered" evidence="1">
    <location>
        <begin position="1"/>
        <end position="20"/>
    </location>
</feature>
<dbReference type="AlphaFoldDB" id="A0A1G4UQG3"/>
<dbReference type="Proteomes" id="UP000198889">
    <property type="component" value="Unassembled WGS sequence"/>
</dbReference>
<dbReference type="EMBL" id="FMTP01000010">
    <property type="protein sequence ID" value="SCW95898.1"/>
    <property type="molecule type" value="Genomic_DNA"/>
</dbReference>
<evidence type="ECO:0000313" key="3">
    <source>
        <dbReference type="Proteomes" id="UP000198889"/>
    </source>
</evidence>
<sequence length="67" mass="7420">MIERRITTGPTPPQNAERHDSLKEIAGRLVKLSYRDMLTFAALVSQDKPSGEVAQSLLVAADRLLKD</sequence>
<protein>
    <submittedName>
        <fullName evidence="2">Uncharacterized protein</fullName>
    </submittedName>
</protein>
<dbReference type="STRING" id="177413.SAMN05660859_0142"/>
<reference evidence="3" key="1">
    <citation type="submission" date="2016-10" db="EMBL/GenBank/DDBJ databases">
        <authorList>
            <person name="Varghese N."/>
            <person name="Submissions S."/>
        </authorList>
    </citation>
    <scope>NUCLEOTIDE SEQUENCE [LARGE SCALE GENOMIC DNA]</scope>
    <source>
        <strain evidence="3">CGMCC 1.1761</strain>
    </source>
</reference>
<name>A0A1G4UQG3_9HYPH</name>
<evidence type="ECO:0000256" key="1">
    <source>
        <dbReference type="SAM" id="MobiDB-lite"/>
    </source>
</evidence>
<proteinExistence type="predicted"/>
<accession>A0A1G4UQG3</accession>
<evidence type="ECO:0000313" key="2">
    <source>
        <dbReference type="EMBL" id="SCW95898.1"/>
    </source>
</evidence>
<gene>
    <name evidence="2" type="ORF">SAMN05660859_0142</name>
</gene>